<keyword evidence="4" id="KW-1185">Reference proteome</keyword>
<feature type="compositionally biased region" description="Basic residues" evidence="1">
    <location>
        <begin position="304"/>
        <end position="313"/>
    </location>
</feature>
<dbReference type="SMART" id="SM01155">
    <property type="entry name" value="DUF1713"/>
    <property type="match status" value="1"/>
</dbReference>
<evidence type="ECO:0000313" key="3">
    <source>
        <dbReference type="EMBL" id="RKP04142.1"/>
    </source>
</evidence>
<evidence type="ECO:0000259" key="2">
    <source>
        <dbReference type="SMART" id="SM01155"/>
    </source>
</evidence>
<feature type="region of interest" description="Disordered" evidence="1">
    <location>
        <begin position="278"/>
        <end position="313"/>
    </location>
</feature>
<reference evidence="4" key="1">
    <citation type="journal article" date="2018" name="Nat. Microbiol.">
        <title>Leveraging single-cell genomics to expand the fungal tree of life.</title>
        <authorList>
            <person name="Ahrendt S.R."/>
            <person name="Quandt C.A."/>
            <person name="Ciobanu D."/>
            <person name="Clum A."/>
            <person name="Salamov A."/>
            <person name="Andreopoulos B."/>
            <person name="Cheng J.F."/>
            <person name="Woyke T."/>
            <person name="Pelin A."/>
            <person name="Henrissat B."/>
            <person name="Reynolds N.K."/>
            <person name="Benny G.L."/>
            <person name="Smith M.E."/>
            <person name="James T.Y."/>
            <person name="Grigoriev I.V."/>
        </authorList>
    </citation>
    <scope>NUCLEOTIDE SEQUENCE [LARGE SCALE GENOMIC DNA]</scope>
    <source>
        <strain evidence="4">ATCC 52028</strain>
    </source>
</reference>
<feature type="domain" description="Ribosomal protein mS38 C-terminal" evidence="2">
    <location>
        <begin position="267"/>
        <end position="300"/>
    </location>
</feature>
<sequence>MTRLTAVVPSLWRPVAAWPALARPSSGLRAASTVASPLHHGHAAPTTEVVATQPAAPMRRTPSVMAPPAMPTVAVGRALPRRDARALPRTLASGQLPSHLGSLPPVFDVNNAPLVPGATAPLGDAMAGVQIFHLELAQIPGMPAAPPQPSALPSPEQLASPVFVDALLSHAQAEVGQRVDAEGRPVPRLVPTAWCHPHAPHVVMSPLARRSPSRPLRWSAVPKAGVARCWTVPMVAPTALPPSPPVSPSVVPMTQDGAATDATPLLAAWNIMRIRRKKMNRHKWKKRRRATRHSRRYNREYLKNRGKNRKKQI</sequence>
<accession>A0A4P9XF08</accession>
<name>A0A4P9XF08_9FUNG</name>
<dbReference type="EMBL" id="ML014113">
    <property type="protein sequence ID" value="RKP04142.1"/>
    <property type="molecule type" value="Genomic_DNA"/>
</dbReference>
<protein>
    <recommendedName>
        <fullName evidence="2">Ribosomal protein mS38 C-terminal domain-containing protein</fullName>
    </recommendedName>
</protein>
<dbReference type="Pfam" id="PF08213">
    <property type="entry name" value="COX24_C"/>
    <property type="match status" value="1"/>
</dbReference>
<dbReference type="Proteomes" id="UP000274922">
    <property type="component" value="Unassembled WGS sequence"/>
</dbReference>
<proteinExistence type="predicted"/>
<feature type="compositionally biased region" description="Basic residues" evidence="1">
    <location>
        <begin position="278"/>
        <end position="296"/>
    </location>
</feature>
<organism evidence="3 4">
    <name type="scientific">Caulochytrium protostelioides</name>
    <dbReference type="NCBI Taxonomy" id="1555241"/>
    <lineage>
        <taxon>Eukaryota</taxon>
        <taxon>Fungi</taxon>
        <taxon>Fungi incertae sedis</taxon>
        <taxon>Chytridiomycota</taxon>
        <taxon>Chytridiomycota incertae sedis</taxon>
        <taxon>Chytridiomycetes</taxon>
        <taxon>Caulochytriales</taxon>
        <taxon>Caulochytriaceae</taxon>
        <taxon>Caulochytrium</taxon>
    </lineage>
</organism>
<dbReference type="AlphaFoldDB" id="A0A4P9XF08"/>
<dbReference type="InterPro" id="IPR013177">
    <property type="entry name" value="Ribosomal_mS38_C"/>
</dbReference>
<evidence type="ECO:0000256" key="1">
    <source>
        <dbReference type="SAM" id="MobiDB-lite"/>
    </source>
</evidence>
<evidence type="ECO:0000313" key="4">
    <source>
        <dbReference type="Proteomes" id="UP000274922"/>
    </source>
</evidence>
<gene>
    <name evidence="3" type="ORF">CXG81DRAFT_16425</name>
</gene>